<evidence type="ECO:0000256" key="2">
    <source>
        <dbReference type="ARBA" id="ARBA00022692"/>
    </source>
</evidence>
<protein>
    <submittedName>
        <fullName evidence="10">PA14 domain protein</fullName>
    </submittedName>
</protein>
<dbReference type="GO" id="GO:0008013">
    <property type="term" value="F:beta-catenin binding"/>
    <property type="evidence" value="ECO:0007669"/>
    <property type="project" value="TreeGrafter"/>
</dbReference>
<dbReference type="Proteomes" id="UP000051260">
    <property type="component" value="Unassembled WGS sequence"/>
</dbReference>
<dbReference type="PROSITE" id="PS51820">
    <property type="entry name" value="PA14"/>
    <property type="match status" value="2"/>
</dbReference>
<keyword evidence="3" id="KW-0732">Signal</keyword>
<keyword evidence="4" id="KW-0677">Repeat</keyword>
<evidence type="ECO:0000256" key="3">
    <source>
        <dbReference type="ARBA" id="ARBA00022729"/>
    </source>
</evidence>
<keyword evidence="5" id="KW-0106">Calcium</keyword>
<dbReference type="RefSeq" id="WP_058283789.1">
    <property type="nucleotide sequence ID" value="NZ_CYUD01000018.1"/>
</dbReference>
<reference evidence="11" key="1">
    <citation type="submission" date="2015-09" db="EMBL/GenBank/DDBJ databases">
        <authorList>
            <person name="Rodrigo-Torres L."/>
            <person name="Arahal D.R."/>
        </authorList>
    </citation>
    <scope>NUCLEOTIDE SEQUENCE [LARGE SCALE GENOMIC DNA]</scope>
    <source>
        <strain evidence="11">CECT 5091</strain>
    </source>
</reference>
<dbReference type="InterPro" id="IPR011658">
    <property type="entry name" value="PA14_dom"/>
</dbReference>
<sequence length="1188" mass="126752">MGEFDKSGPSLGSGLPKEQREKEAFASELSKGAQISPEDQSRSALHTGEQKEGSAIVRESSDAGQVRPDAEPAALSVEKTQEASNRSADSSIEPSALAALEEGTAEFSQNATTVFRHNSDETIQLHPTITTPVEFSGIPAPSVRQSNFENTNNAERQVEETTQSNHAPEDVSLTSTSVAENSDGAIVGTLSAQDQDSGDGHSYSVSDDRFEVVEGELKLKDGVTLDHESNQQIEVQVTVTDAAGEEYTEGFSIEVTDRNDAVTGMDLSGTSVSENADGAVVGTLSVQDQDSGDSHSYSVSDDRFEVVDGELKLKDGVTLDYEPEQQIEVQVTVTDAAGTAHAEGFSIEVTDQNELPSGLRLSTESDNLVLNGSYENFEVGSGGWNVFRDDESGAWETDSGMEIWDNLGNTNASDGQQHLEMDAGHGVDSFSQTIQTSKGQVYDLGLDLRERLANGTDTVEVYWNDKLVGDLNPDSTDWTTFEMQVVGTGEDKLELREAADENDSYGALVDNITLTAAPNVIAENVSGAIVGQLSFEDPDGNDSHVIEISDDRFEVVDGILRLKETTALDFEDASTVEVSVTVTDAGGLSTSETFTVDVADTPDLIVSTGFQAQYFDMDQRLTSLDDIDWNAKPTHQELVSQVDYENGRDSFWEGGSKDTFGVEITGAVQVDEGGIYRFDLGGDDGAQLVINGEVVVANDGLHAYQTKSGEVHLDPGTHHIEVRYFENYGHAGLKLEWEGPGMDGPELVTAPDMSVAQTVSGMSLAMNVAHPEAELSEATSLVVKGLPPGTVVEAGGQFVQADGDGSADIAGFDSDLLTITPPHNFIGEIKATLGISEGGAEISQPITINVDEPQITVPTAGLNKGFRVDYIDMDHRIGKLDDVDWESAPDYQEHRAEIDYENSRDSFWEGGSKDTFATRVQGQVTVEEGGQYTFHTSADDGVVIYVNGQEVVKDDGNHGYRGASGQIELEPGTHDIEVRYFENFGRAGLKLEWEGPDVDGRRTVQADQEVAVDVNGTLDVGIALDGVGAGASVAIEGLPRNTILTSGDNAIVADGGTVDLSSWNIDALEISPPSGYEGAINGEIVLYDTAFNGAPVTSSSEFTIAVGDIDSVSASVGPEEDMVVSGSDSTEVSEHTDVGWDGLADYDGAGDSDVPSGSQTDVMAETVLIQNTDEISQIGTETYERLDW</sequence>
<dbReference type="GO" id="GO:0016477">
    <property type="term" value="P:cell migration"/>
    <property type="evidence" value="ECO:0007669"/>
    <property type="project" value="TreeGrafter"/>
</dbReference>
<accession>A0A0P1IJR7</accession>
<name>A0A0P1IJR7_9RHOB</name>
<dbReference type="InterPro" id="IPR015919">
    <property type="entry name" value="Cadherin-like_sf"/>
</dbReference>
<evidence type="ECO:0000256" key="4">
    <source>
        <dbReference type="ARBA" id="ARBA00022737"/>
    </source>
</evidence>
<gene>
    <name evidence="10" type="ORF">RUE5091_04173</name>
</gene>
<dbReference type="GO" id="GO:0005912">
    <property type="term" value="C:adherens junction"/>
    <property type="evidence" value="ECO:0007669"/>
    <property type="project" value="TreeGrafter"/>
</dbReference>
<dbReference type="InterPro" id="IPR039808">
    <property type="entry name" value="Cadherin"/>
</dbReference>
<dbReference type="AlphaFoldDB" id="A0A0P1IJR7"/>
<dbReference type="GO" id="GO:0044331">
    <property type="term" value="P:cell-cell adhesion mediated by cadherin"/>
    <property type="evidence" value="ECO:0007669"/>
    <property type="project" value="TreeGrafter"/>
</dbReference>
<evidence type="ECO:0000256" key="6">
    <source>
        <dbReference type="ARBA" id="ARBA00022989"/>
    </source>
</evidence>
<dbReference type="GO" id="GO:0000902">
    <property type="term" value="P:cell morphogenesis"/>
    <property type="evidence" value="ECO:0007669"/>
    <property type="project" value="TreeGrafter"/>
</dbReference>
<evidence type="ECO:0000256" key="7">
    <source>
        <dbReference type="ARBA" id="ARBA00023136"/>
    </source>
</evidence>
<dbReference type="CDD" id="cd11304">
    <property type="entry name" value="Cadherin_repeat"/>
    <property type="match status" value="3"/>
</dbReference>
<dbReference type="Gene3D" id="2.60.40.60">
    <property type="entry name" value="Cadherins"/>
    <property type="match status" value="3"/>
</dbReference>
<evidence type="ECO:0000313" key="10">
    <source>
        <dbReference type="EMBL" id="CUK17866.1"/>
    </source>
</evidence>
<feature type="domain" description="PA14" evidence="9">
    <location>
        <begin position="861"/>
        <end position="1008"/>
    </location>
</feature>
<dbReference type="GO" id="GO:0045296">
    <property type="term" value="F:cadherin binding"/>
    <property type="evidence" value="ECO:0007669"/>
    <property type="project" value="TreeGrafter"/>
</dbReference>
<dbReference type="SUPFAM" id="SSF49313">
    <property type="entry name" value="Cadherin-like"/>
    <property type="match status" value="3"/>
</dbReference>
<dbReference type="PANTHER" id="PTHR24027">
    <property type="entry name" value="CADHERIN-23"/>
    <property type="match status" value="1"/>
</dbReference>
<dbReference type="STRING" id="1715692.RUE5091_04173"/>
<dbReference type="SUPFAM" id="SSF56988">
    <property type="entry name" value="Anthrax protective antigen"/>
    <property type="match status" value="2"/>
</dbReference>
<dbReference type="GO" id="GO:0005509">
    <property type="term" value="F:calcium ion binding"/>
    <property type="evidence" value="ECO:0007669"/>
    <property type="project" value="InterPro"/>
</dbReference>
<dbReference type="GO" id="GO:0034332">
    <property type="term" value="P:adherens junction organization"/>
    <property type="evidence" value="ECO:0007669"/>
    <property type="project" value="TreeGrafter"/>
</dbReference>
<dbReference type="SMART" id="SM00758">
    <property type="entry name" value="PA14"/>
    <property type="match status" value="2"/>
</dbReference>
<organism evidence="10 11">
    <name type="scientific">Ruegeria denitrificans</name>
    <dbReference type="NCBI Taxonomy" id="1715692"/>
    <lineage>
        <taxon>Bacteria</taxon>
        <taxon>Pseudomonadati</taxon>
        <taxon>Pseudomonadota</taxon>
        <taxon>Alphaproteobacteria</taxon>
        <taxon>Rhodobacterales</taxon>
        <taxon>Roseobacteraceae</taxon>
        <taxon>Ruegeria</taxon>
    </lineage>
</organism>
<dbReference type="EMBL" id="CYUD01000018">
    <property type="protein sequence ID" value="CUK17866.1"/>
    <property type="molecule type" value="Genomic_DNA"/>
</dbReference>
<dbReference type="GO" id="GO:0016342">
    <property type="term" value="C:catenin complex"/>
    <property type="evidence" value="ECO:0007669"/>
    <property type="project" value="TreeGrafter"/>
</dbReference>
<dbReference type="GO" id="GO:0007156">
    <property type="term" value="P:homophilic cell adhesion via plasma membrane adhesion molecules"/>
    <property type="evidence" value="ECO:0007669"/>
    <property type="project" value="InterPro"/>
</dbReference>
<dbReference type="GO" id="GO:0007043">
    <property type="term" value="P:cell-cell junction assembly"/>
    <property type="evidence" value="ECO:0007669"/>
    <property type="project" value="TreeGrafter"/>
</dbReference>
<dbReference type="GO" id="GO:0016339">
    <property type="term" value="P:calcium-dependent cell-cell adhesion via plasma membrane cell adhesion molecules"/>
    <property type="evidence" value="ECO:0007669"/>
    <property type="project" value="TreeGrafter"/>
</dbReference>
<comment type="subcellular location">
    <subcellularLocation>
        <location evidence="1">Membrane</location>
        <topology evidence="1">Single-pass membrane protein</topology>
    </subcellularLocation>
</comment>
<keyword evidence="11" id="KW-1185">Reference proteome</keyword>
<keyword evidence="2" id="KW-0812">Transmembrane</keyword>
<evidence type="ECO:0000313" key="11">
    <source>
        <dbReference type="Proteomes" id="UP000051260"/>
    </source>
</evidence>
<evidence type="ECO:0000256" key="1">
    <source>
        <dbReference type="ARBA" id="ARBA00004167"/>
    </source>
</evidence>
<proteinExistence type="predicted"/>
<dbReference type="InterPro" id="IPR002126">
    <property type="entry name" value="Cadherin-like_dom"/>
</dbReference>
<evidence type="ECO:0000256" key="5">
    <source>
        <dbReference type="ARBA" id="ARBA00022837"/>
    </source>
</evidence>
<dbReference type="Gene3D" id="2.60.120.260">
    <property type="entry name" value="Galactose-binding domain-like"/>
    <property type="match status" value="1"/>
</dbReference>
<dbReference type="Gene3D" id="3.90.182.10">
    <property type="entry name" value="Toxin - Anthrax Protective Antigen,domain 1"/>
    <property type="match status" value="2"/>
</dbReference>
<evidence type="ECO:0000256" key="8">
    <source>
        <dbReference type="SAM" id="MobiDB-lite"/>
    </source>
</evidence>
<dbReference type="PANTHER" id="PTHR24027:SF422">
    <property type="entry name" value="CADHERIN DOMAIN-CONTAINING PROTEIN"/>
    <property type="match status" value="1"/>
</dbReference>
<dbReference type="InterPro" id="IPR037524">
    <property type="entry name" value="PA14/GLEYA"/>
</dbReference>
<feature type="region of interest" description="Disordered" evidence="8">
    <location>
        <begin position="1"/>
        <end position="103"/>
    </location>
</feature>
<keyword evidence="6" id="KW-1133">Transmembrane helix</keyword>
<feature type="domain" description="PA14" evidence="9">
    <location>
        <begin position="605"/>
        <end position="752"/>
    </location>
</feature>
<dbReference type="Pfam" id="PF07691">
    <property type="entry name" value="PA14"/>
    <property type="match status" value="2"/>
</dbReference>
<dbReference type="SMART" id="SM00112">
    <property type="entry name" value="CA"/>
    <property type="match status" value="3"/>
</dbReference>
<keyword evidence="7" id="KW-0472">Membrane</keyword>
<feature type="compositionally biased region" description="Polar residues" evidence="8">
    <location>
        <begin position="82"/>
        <end position="93"/>
    </location>
</feature>
<evidence type="ECO:0000259" key="9">
    <source>
        <dbReference type="PROSITE" id="PS51820"/>
    </source>
</evidence>